<accession>A0ABW3SNR7</accession>
<evidence type="ECO:0008006" key="4">
    <source>
        <dbReference type="Google" id="ProtNLM"/>
    </source>
</evidence>
<feature type="signal peptide" evidence="1">
    <location>
        <begin position="1"/>
        <end position="23"/>
    </location>
</feature>
<dbReference type="RefSeq" id="WP_377526312.1">
    <property type="nucleotide sequence ID" value="NZ_JBHTLD010000069.1"/>
</dbReference>
<evidence type="ECO:0000313" key="2">
    <source>
        <dbReference type="EMBL" id="MFD1186434.1"/>
    </source>
</evidence>
<keyword evidence="1" id="KW-0732">Signal</keyword>
<sequence length="271" mass="30433">MKLRLLIPILCLLLLGACSGDDAPTPIQEPEPTSFCYLQEQVVTSDSLKTKVVYTYNDQNQVIETAHVENDKLVATRTYEYNSAGRLSRENYFGPDNEQISYTVYSYNPQGRLSRYVVWQQLALGVNHRLATFQAQYNINGSLQAATDFNYLDNQQKQTQKISFTYPVNGPVSVAVSKQVSSQSYNATFTTDSLRAPLSSVPAFYIKRPGIGYPGKNNLLSLTATNTAKEDVADVSYTTAYTYNDKGYPTRADMTYNNGKTVTYTYSYRCE</sequence>
<evidence type="ECO:0000256" key="1">
    <source>
        <dbReference type="SAM" id="SignalP"/>
    </source>
</evidence>
<gene>
    <name evidence="2" type="ORF">ACFQ2O_09470</name>
</gene>
<dbReference type="Proteomes" id="UP001597094">
    <property type="component" value="Unassembled WGS sequence"/>
</dbReference>
<dbReference type="EMBL" id="JBHTLD010000069">
    <property type="protein sequence ID" value="MFD1186434.1"/>
    <property type="molecule type" value="Genomic_DNA"/>
</dbReference>
<protein>
    <recommendedName>
        <fullName evidence="4">YD repeat-containing protein</fullName>
    </recommendedName>
</protein>
<feature type="chain" id="PRO_5045811513" description="YD repeat-containing protein" evidence="1">
    <location>
        <begin position="24"/>
        <end position="271"/>
    </location>
</feature>
<dbReference type="Gene3D" id="2.180.10.10">
    <property type="entry name" value="RHS repeat-associated core"/>
    <property type="match status" value="1"/>
</dbReference>
<keyword evidence="3" id="KW-1185">Reference proteome</keyword>
<dbReference type="PROSITE" id="PS51257">
    <property type="entry name" value="PROKAR_LIPOPROTEIN"/>
    <property type="match status" value="1"/>
</dbReference>
<evidence type="ECO:0000313" key="3">
    <source>
        <dbReference type="Proteomes" id="UP001597094"/>
    </source>
</evidence>
<comment type="caution">
    <text evidence="2">The sequence shown here is derived from an EMBL/GenBank/DDBJ whole genome shotgun (WGS) entry which is preliminary data.</text>
</comment>
<reference evidence="3" key="1">
    <citation type="journal article" date="2019" name="Int. J. Syst. Evol. Microbiol.">
        <title>The Global Catalogue of Microorganisms (GCM) 10K type strain sequencing project: providing services to taxonomists for standard genome sequencing and annotation.</title>
        <authorList>
            <consortium name="The Broad Institute Genomics Platform"/>
            <consortium name="The Broad Institute Genome Sequencing Center for Infectious Disease"/>
            <person name="Wu L."/>
            <person name="Ma J."/>
        </authorList>
    </citation>
    <scope>NUCLEOTIDE SEQUENCE [LARGE SCALE GENOMIC DNA]</scope>
    <source>
        <strain evidence="3">JCM 31319</strain>
    </source>
</reference>
<name>A0ABW3SNR7_9BACT</name>
<organism evidence="2 3">
    <name type="scientific">Pontibacter rugosus</name>
    <dbReference type="NCBI Taxonomy" id="1745966"/>
    <lineage>
        <taxon>Bacteria</taxon>
        <taxon>Pseudomonadati</taxon>
        <taxon>Bacteroidota</taxon>
        <taxon>Cytophagia</taxon>
        <taxon>Cytophagales</taxon>
        <taxon>Hymenobacteraceae</taxon>
        <taxon>Pontibacter</taxon>
    </lineage>
</organism>
<proteinExistence type="predicted"/>